<comment type="catalytic activity">
    <reaction evidence="1">
        <text>ATP + protein L-histidine = ADP + protein N-phospho-L-histidine.</text>
        <dbReference type="EC" id="2.7.13.3"/>
    </reaction>
</comment>
<evidence type="ECO:0000256" key="6">
    <source>
        <dbReference type="ARBA" id="ARBA00022777"/>
    </source>
</evidence>
<keyword evidence="4" id="KW-0597">Phosphoprotein</keyword>
<keyword evidence="7" id="KW-0902">Two-component regulatory system</keyword>
<dbReference type="Gene3D" id="3.30.565.10">
    <property type="entry name" value="Histidine kinase-like ATPase, C-terminal domain"/>
    <property type="match status" value="1"/>
</dbReference>
<dbReference type="InterPro" id="IPR036097">
    <property type="entry name" value="HisK_dim/P_sf"/>
</dbReference>
<feature type="domain" description="HAMP" evidence="10">
    <location>
        <begin position="229"/>
        <end position="282"/>
    </location>
</feature>
<dbReference type="Gene3D" id="1.10.287.130">
    <property type="match status" value="1"/>
</dbReference>
<keyword evidence="6" id="KW-0418">Kinase</keyword>
<dbReference type="PROSITE" id="PS50109">
    <property type="entry name" value="HIS_KIN"/>
    <property type="match status" value="1"/>
</dbReference>
<keyword evidence="5" id="KW-0808">Transferase</keyword>
<keyword evidence="8" id="KW-0812">Transmembrane</keyword>
<dbReference type="CDD" id="cd00082">
    <property type="entry name" value="HisKA"/>
    <property type="match status" value="1"/>
</dbReference>
<evidence type="ECO:0000313" key="11">
    <source>
        <dbReference type="EMBL" id="QIZ71697.1"/>
    </source>
</evidence>
<evidence type="ECO:0000256" key="8">
    <source>
        <dbReference type="SAM" id="Phobius"/>
    </source>
</evidence>
<evidence type="ECO:0000256" key="4">
    <source>
        <dbReference type="ARBA" id="ARBA00022553"/>
    </source>
</evidence>
<dbReference type="AlphaFoldDB" id="A0A6H1TZX0"/>
<dbReference type="KEGG" id="oxy:HCG48_14825"/>
<keyword evidence="8" id="KW-0472">Membrane</keyword>
<dbReference type="Proteomes" id="UP000500857">
    <property type="component" value="Chromosome"/>
</dbReference>
<dbReference type="InterPro" id="IPR036890">
    <property type="entry name" value="HATPase_C_sf"/>
</dbReference>
<evidence type="ECO:0000256" key="3">
    <source>
        <dbReference type="ARBA" id="ARBA00012438"/>
    </source>
</evidence>
<dbReference type="PANTHER" id="PTHR43065:SF48">
    <property type="entry name" value="HISTIDINE KINASE"/>
    <property type="match status" value="1"/>
</dbReference>
<dbReference type="InterPro" id="IPR005467">
    <property type="entry name" value="His_kinase_dom"/>
</dbReference>
<keyword evidence="8" id="KW-1133">Transmembrane helix</keyword>
<dbReference type="EMBL" id="CP051167">
    <property type="protein sequence ID" value="QIZ71697.1"/>
    <property type="molecule type" value="Genomic_DNA"/>
</dbReference>
<accession>A0A6H1TZX0</accession>
<name>A0A6H1TZX0_9CYAN</name>
<dbReference type="Pfam" id="PF00672">
    <property type="entry name" value="HAMP"/>
    <property type="match status" value="1"/>
</dbReference>
<dbReference type="SMART" id="SM00304">
    <property type="entry name" value="HAMP"/>
    <property type="match status" value="1"/>
</dbReference>
<dbReference type="GO" id="GO:0016020">
    <property type="term" value="C:membrane"/>
    <property type="evidence" value="ECO:0007669"/>
    <property type="project" value="UniProtKB-SubCell"/>
</dbReference>
<dbReference type="PROSITE" id="PS50885">
    <property type="entry name" value="HAMP"/>
    <property type="match status" value="1"/>
</dbReference>
<organism evidence="11 12">
    <name type="scientific">Oxynema aestuarii AP17</name>
    <dbReference type="NCBI Taxonomy" id="2064643"/>
    <lineage>
        <taxon>Bacteria</taxon>
        <taxon>Bacillati</taxon>
        <taxon>Cyanobacteriota</taxon>
        <taxon>Cyanophyceae</taxon>
        <taxon>Oscillatoriophycideae</taxon>
        <taxon>Oscillatoriales</taxon>
        <taxon>Oscillatoriaceae</taxon>
        <taxon>Oxynema</taxon>
        <taxon>Oxynema aestuarii</taxon>
    </lineage>
</organism>
<dbReference type="SUPFAM" id="SSF55874">
    <property type="entry name" value="ATPase domain of HSP90 chaperone/DNA topoisomerase II/histidine kinase"/>
    <property type="match status" value="1"/>
</dbReference>
<dbReference type="Gene3D" id="6.10.340.10">
    <property type="match status" value="1"/>
</dbReference>
<dbReference type="GO" id="GO:0000155">
    <property type="term" value="F:phosphorelay sensor kinase activity"/>
    <property type="evidence" value="ECO:0007669"/>
    <property type="project" value="InterPro"/>
</dbReference>
<protein>
    <recommendedName>
        <fullName evidence="3">histidine kinase</fullName>
        <ecNumber evidence="3">2.7.13.3</ecNumber>
    </recommendedName>
</protein>
<dbReference type="EC" id="2.7.13.3" evidence="3"/>
<evidence type="ECO:0000256" key="5">
    <source>
        <dbReference type="ARBA" id="ARBA00022679"/>
    </source>
</evidence>
<dbReference type="InterPro" id="IPR003661">
    <property type="entry name" value="HisK_dim/P_dom"/>
</dbReference>
<evidence type="ECO:0000256" key="2">
    <source>
        <dbReference type="ARBA" id="ARBA00004370"/>
    </source>
</evidence>
<comment type="subcellular location">
    <subcellularLocation>
        <location evidence="2">Membrane</location>
    </subcellularLocation>
</comment>
<dbReference type="PANTHER" id="PTHR43065">
    <property type="entry name" value="SENSOR HISTIDINE KINASE"/>
    <property type="match status" value="1"/>
</dbReference>
<reference evidence="11 12" key="1">
    <citation type="submission" date="2020-04" db="EMBL/GenBank/DDBJ databases">
        <authorList>
            <person name="Basu S."/>
            <person name="Maruthanayagam V."/>
            <person name="Chakraborty S."/>
            <person name="Pramanik A."/>
            <person name="Mukherjee J."/>
            <person name="Brink B."/>
        </authorList>
    </citation>
    <scope>NUCLEOTIDE SEQUENCE [LARGE SCALE GENOMIC DNA]</scope>
    <source>
        <strain evidence="11 12">AP17</strain>
    </source>
</reference>
<dbReference type="InterPro" id="IPR003660">
    <property type="entry name" value="HAMP_dom"/>
</dbReference>
<dbReference type="SMART" id="SM00387">
    <property type="entry name" value="HATPase_c"/>
    <property type="match status" value="1"/>
</dbReference>
<evidence type="ECO:0000259" key="10">
    <source>
        <dbReference type="PROSITE" id="PS50885"/>
    </source>
</evidence>
<feature type="domain" description="Histidine kinase" evidence="9">
    <location>
        <begin position="306"/>
        <end position="554"/>
    </location>
</feature>
<dbReference type="PRINTS" id="PR00344">
    <property type="entry name" value="BCTRLSENSOR"/>
</dbReference>
<dbReference type="Pfam" id="PF02518">
    <property type="entry name" value="HATPase_c"/>
    <property type="match status" value="1"/>
</dbReference>
<feature type="transmembrane region" description="Helical" evidence="8">
    <location>
        <begin position="53"/>
        <end position="72"/>
    </location>
</feature>
<keyword evidence="12" id="KW-1185">Reference proteome</keyword>
<dbReference type="InterPro" id="IPR004358">
    <property type="entry name" value="Sig_transdc_His_kin-like_C"/>
</dbReference>
<sequence>MSMQLEHSYQSLETAKRPTLANRFSASILSGSVLRAIGTWTRKVRRLSIKQKICYGYAVTIAIAMVGTGAGLEIGDRYTRQAREQSLRSHEEQRLLLDLQHTVLAVRAQQEGLSASDGDDLERVEDLLAQLHDLAAALPPISGAVTPAQIAQLRAAYDPNPGNGDLATRIPPIEQLYQAIDRQIEAAKTQERLANETFTKAESLRQQITGWSMLVSAAIAVGLAVYTSRAIAHPIEWIVHVARRASQQANYKLRAPEIGEDEIGLLATSLNQLISTVQQQIQAIQTTQAQLIQSEKMSSLGQMVAGLAHEINNPVSFISGNIEHSSHYIQDLLGLVLLYQQEYPEPNPTIARRIEEIDLDFLMTDLPGLLCSMRSGSERIRQLVMALRNFCRLDEAEVKRVNLHDGIDSTLFLLDRRLKDKIKIVKKYGDLPAIECAPAQLNQVFMHLLDNAIDALEGIGTDESSRKMPTIVIQTRLVEDNRIQVKITDNGPGIDPEIQAKIFDPFFTTKAPGKGTGLGLAICYQIAQQHGGTLEFSSQLGRGSKFCLSLPLPERG</sequence>
<dbReference type="InterPro" id="IPR003594">
    <property type="entry name" value="HATPase_dom"/>
</dbReference>
<evidence type="ECO:0000256" key="1">
    <source>
        <dbReference type="ARBA" id="ARBA00000085"/>
    </source>
</evidence>
<dbReference type="SUPFAM" id="SSF158472">
    <property type="entry name" value="HAMP domain-like"/>
    <property type="match status" value="1"/>
</dbReference>
<proteinExistence type="predicted"/>
<dbReference type="CDD" id="cd06225">
    <property type="entry name" value="HAMP"/>
    <property type="match status" value="1"/>
</dbReference>
<evidence type="ECO:0000259" key="9">
    <source>
        <dbReference type="PROSITE" id="PS50109"/>
    </source>
</evidence>
<evidence type="ECO:0000256" key="7">
    <source>
        <dbReference type="ARBA" id="ARBA00023012"/>
    </source>
</evidence>
<evidence type="ECO:0000313" key="12">
    <source>
        <dbReference type="Proteomes" id="UP000500857"/>
    </source>
</evidence>
<gene>
    <name evidence="11" type="ORF">HCG48_14825</name>
</gene>
<dbReference type="SUPFAM" id="SSF47384">
    <property type="entry name" value="Homodimeric domain of signal transducing histidine kinase"/>
    <property type="match status" value="1"/>
</dbReference>